<dbReference type="Proteomes" id="UP000295293">
    <property type="component" value="Unassembled WGS sequence"/>
</dbReference>
<reference evidence="1 2" key="1">
    <citation type="submission" date="2019-03" db="EMBL/GenBank/DDBJ databases">
        <title>Genomic Encyclopedia of Type Strains, Phase IV (KMG-IV): sequencing the most valuable type-strain genomes for metagenomic binning, comparative biology and taxonomic classification.</title>
        <authorList>
            <person name="Goeker M."/>
        </authorList>
    </citation>
    <scope>NUCLEOTIDE SEQUENCE [LARGE SCALE GENOMIC DNA]</scope>
    <source>
        <strain evidence="1 2">DSM 21667</strain>
    </source>
</reference>
<name>A0A4V3DL97_9GAMM</name>
<evidence type="ECO:0008006" key="3">
    <source>
        <dbReference type="Google" id="ProtNLM"/>
    </source>
</evidence>
<comment type="caution">
    <text evidence="1">The sequence shown here is derived from an EMBL/GenBank/DDBJ whole genome shotgun (WGS) entry which is preliminary data.</text>
</comment>
<gene>
    <name evidence="1" type="ORF">DFR29_121108</name>
</gene>
<dbReference type="RefSeq" id="WP_133821526.1">
    <property type="nucleotide sequence ID" value="NZ_SNZH01000021.1"/>
</dbReference>
<evidence type="ECO:0000313" key="2">
    <source>
        <dbReference type="Proteomes" id="UP000295293"/>
    </source>
</evidence>
<accession>A0A4V3DL97</accession>
<sequence length="424" mass="48430">MTGSALPLQWSNYEGVSPLGIVWRIARTHRLLRSDLVKWLKLTQPSDSWPRHLLNNSRVRETLAKNDYPGLNSPEKAWEPAEWWPFSGDSNRLCWLDRPRLCLECARGGYHTMAFQSPIFDRCPWHDTQLARRCPRCSAAFLDCQFGIASWGQCRCGFDLADDTLLITGDRVNRSSFESFARADRERCEKSFLIIPDRYRPPDFDEIRCLAKGSMTPQTRGIAKLKRIAIAATTPRQSELLRHVEFLGDEQQLFRALPSEWSSDVTRVFNQWNLRLSNLKLTACTRKKVLSYTVLPDRSSDFLVSLSLSSAVFSTAQRLVVILEAIRNKPLYPTSDYHVLEHLSAHDDFSQVTLRALKVVVLEGISEAIWRSVRRHLPLNLYNDSEFALPGAASSVLLEIDRQGRACATVSWTSLPEAYANRLF</sequence>
<proteinExistence type="predicted"/>
<keyword evidence="2" id="KW-1185">Reference proteome</keyword>
<dbReference type="AlphaFoldDB" id="A0A4V3DL97"/>
<evidence type="ECO:0000313" key="1">
    <source>
        <dbReference type="EMBL" id="TDR38436.1"/>
    </source>
</evidence>
<organism evidence="1 2">
    <name type="scientific">Tahibacter aquaticus</name>
    <dbReference type="NCBI Taxonomy" id="520092"/>
    <lineage>
        <taxon>Bacteria</taxon>
        <taxon>Pseudomonadati</taxon>
        <taxon>Pseudomonadota</taxon>
        <taxon>Gammaproteobacteria</taxon>
        <taxon>Lysobacterales</taxon>
        <taxon>Rhodanobacteraceae</taxon>
        <taxon>Tahibacter</taxon>
    </lineage>
</organism>
<dbReference type="EMBL" id="SNZH01000021">
    <property type="protein sequence ID" value="TDR38436.1"/>
    <property type="molecule type" value="Genomic_DNA"/>
</dbReference>
<protein>
    <recommendedName>
        <fullName evidence="3">TniQ protein</fullName>
    </recommendedName>
</protein>
<dbReference type="OrthoDB" id="8949629at2"/>